<name>A0A1G2MQA2_9BACT</name>
<proteinExistence type="predicted"/>
<evidence type="ECO:0008006" key="3">
    <source>
        <dbReference type="Google" id="ProtNLM"/>
    </source>
</evidence>
<organism evidence="1 2">
    <name type="scientific">Candidatus Taylorbacteria bacterium RIFCSPHIGHO2_02_FULL_46_13</name>
    <dbReference type="NCBI Taxonomy" id="1802312"/>
    <lineage>
        <taxon>Bacteria</taxon>
        <taxon>Candidatus Tayloriibacteriota</taxon>
    </lineage>
</organism>
<protein>
    <recommendedName>
        <fullName evidence="3">Dipeptidylpeptidase IV N-terminal domain-containing protein</fullName>
    </recommendedName>
</protein>
<accession>A0A1G2MQA2</accession>
<reference evidence="1 2" key="1">
    <citation type="journal article" date="2016" name="Nat. Commun.">
        <title>Thousands of microbial genomes shed light on interconnected biogeochemical processes in an aquifer system.</title>
        <authorList>
            <person name="Anantharaman K."/>
            <person name="Brown C.T."/>
            <person name="Hug L.A."/>
            <person name="Sharon I."/>
            <person name="Castelle C.J."/>
            <person name="Probst A.J."/>
            <person name="Thomas B.C."/>
            <person name="Singh A."/>
            <person name="Wilkins M.J."/>
            <person name="Karaoz U."/>
            <person name="Brodie E.L."/>
            <person name="Williams K.H."/>
            <person name="Hubbard S.S."/>
            <person name="Banfield J.F."/>
        </authorList>
    </citation>
    <scope>NUCLEOTIDE SEQUENCE [LARGE SCALE GENOMIC DNA]</scope>
</reference>
<dbReference type="Proteomes" id="UP000177565">
    <property type="component" value="Unassembled WGS sequence"/>
</dbReference>
<evidence type="ECO:0000313" key="1">
    <source>
        <dbReference type="EMBL" id="OHA25934.1"/>
    </source>
</evidence>
<dbReference type="EMBL" id="MHRQ01000030">
    <property type="protein sequence ID" value="OHA25934.1"/>
    <property type="molecule type" value="Genomic_DNA"/>
</dbReference>
<evidence type="ECO:0000313" key="2">
    <source>
        <dbReference type="Proteomes" id="UP000177565"/>
    </source>
</evidence>
<gene>
    <name evidence="1" type="ORF">A3C06_02555</name>
</gene>
<sequence length="313" mass="36238">MDDELEKELQDTLIAFNFSQKTQDRRMYVIDGLGHEKYVFPVPIDDKVYGSTPSISSKGDVAYTLIDIEKQTAEIYVYNYNTQINILLEKKTYSSDLPYYTYGATYIDDRIGYFNWSPDGTKLAFFDGKDFVIHDLETSTDIARIPTTQSARLLDRMTWISNNTIALLSRGTGSSKKVDLGLIDKSTFEKNQDAVFLITLNEKTTQLKIMDQKLVCEGFIQPIFHAGIFYYDGKEIKEDIPCIDTPELQSMFGSKEWPITWMYQSSNTSGRFYFYRRYNEIFEGIAKTWIEGYDKVTGDTFFVYKLNGYLDEL</sequence>
<comment type="caution">
    <text evidence="1">The sequence shown here is derived from an EMBL/GenBank/DDBJ whole genome shotgun (WGS) entry which is preliminary data.</text>
</comment>
<dbReference type="SUPFAM" id="SSF82171">
    <property type="entry name" value="DPP6 N-terminal domain-like"/>
    <property type="match status" value="1"/>
</dbReference>
<dbReference type="AlphaFoldDB" id="A0A1G2MQA2"/>